<dbReference type="AlphaFoldDB" id="A0AAJ0X823"/>
<evidence type="ECO:0000313" key="2">
    <source>
        <dbReference type="Proteomes" id="UP001296776"/>
    </source>
</evidence>
<proteinExistence type="predicted"/>
<comment type="caution">
    <text evidence="1">The sequence shown here is derived from an EMBL/GenBank/DDBJ whole genome shotgun (WGS) entry which is preliminary data.</text>
</comment>
<evidence type="ECO:0000313" key="1">
    <source>
        <dbReference type="EMBL" id="MBK1703566.1"/>
    </source>
</evidence>
<dbReference type="EMBL" id="NRSJ01000003">
    <property type="protein sequence ID" value="MBK1703566.1"/>
    <property type="molecule type" value="Genomic_DNA"/>
</dbReference>
<organism evidence="1 2">
    <name type="scientific">Halochromatium glycolicum</name>
    <dbReference type="NCBI Taxonomy" id="85075"/>
    <lineage>
        <taxon>Bacteria</taxon>
        <taxon>Pseudomonadati</taxon>
        <taxon>Pseudomonadota</taxon>
        <taxon>Gammaproteobacteria</taxon>
        <taxon>Chromatiales</taxon>
        <taxon>Chromatiaceae</taxon>
        <taxon>Halochromatium</taxon>
    </lineage>
</organism>
<dbReference type="InterPro" id="IPR010152">
    <property type="entry name" value="CRISPR-assoc_prot_Cas2_sub"/>
</dbReference>
<reference evidence="1" key="2">
    <citation type="journal article" date="2020" name="Microorganisms">
        <title>Osmotic Adaptation and Compatible Solute Biosynthesis of Phototrophic Bacteria as Revealed from Genome Analyses.</title>
        <authorList>
            <person name="Imhoff J.F."/>
            <person name="Rahn T."/>
            <person name="Kunzel S."/>
            <person name="Keller A."/>
            <person name="Neulinger S.C."/>
        </authorList>
    </citation>
    <scope>NUCLEOTIDE SEQUENCE</scope>
    <source>
        <strain evidence="1">DSM 11080</strain>
    </source>
</reference>
<name>A0AAJ0X823_9GAMM</name>
<sequence>MEEGIEYGNVVMTWNSNADSGYDFVTLGKNRRVPIDFDGLRLVNFLPPDEPQQSP</sequence>
<gene>
    <name evidence="1" type="primary">cas2e</name>
    <name evidence="1" type="ORF">CKO40_03095</name>
</gene>
<dbReference type="NCBIfam" id="TIGR01873">
    <property type="entry name" value="cas_CT1978"/>
    <property type="match status" value="1"/>
</dbReference>
<reference evidence="1" key="1">
    <citation type="submission" date="2017-08" db="EMBL/GenBank/DDBJ databases">
        <authorList>
            <person name="Imhoff J.F."/>
            <person name="Rahn T."/>
            <person name="Kuenzel S."/>
            <person name="Neulinger S.C."/>
        </authorList>
    </citation>
    <scope>NUCLEOTIDE SEQUENCE</scope>
    <source>
        <strain evidence="1">DSM 11080</strain>
    </source>
</reference>
<dbReference type="Proteomes" id="UP001296776">
    <property type="component" value="Unassembled WGS sequence"/>
</dbReference>
<dbReference type="Pfam" id="PF09707">
    <property type="entry name" value="Cas_Cas2CT1978"/>
    <property type="match status" value="1"/>
</dbReference>
<protein>
    <submittedName>
        <fullName evidence="1">Type I-E CRISPR-associated endoribonuclease Cas2</fullName>
    </submittedName>
</protein>
<accession>A0AAJ0X823</accession>
<keyword evidence="2" id="KW-1185">Reference proteome</keyword>